<dbReference type="PANTHER" id="PTHR46709">
    <property type="entry name" value="PROTEIN CBG23488-RELATED"/>
    <property type="match status" value="1"/>
</dbReference>
<dbReference type="InterPro" id="IPR017452">
    <property type="entry name" value="GPCR_Rhodpsn_7TM"/>
</dbReference>
<reference evidence="7" key="1">
    <citation type="submission" date="2020-10" db="EMBL/GenBank/DDBJ databases">
        <authorList>
            <person name="Kikuchi T."/>
        </authorList>
    </citation>
    <scope>NUCLEOTIDE SEQUENCE</scope>
    <source>
        <strain evidence="7">NKZ352</strain>
    </source>
</reference>
<evidence type="ECO:0000259" key="6">
    <source>
        <dbReference type="PROSITE" id="PS50262"/>
    </source>
</evidence>
<feature type="transmembrane region" description="Helical" evidence="5">
    <location>
        <begin position="118"/>
        <end position="135"/>
    </location>
</feature>
<organism evidence="7 8">
    <name type="scientific">Caenorhabditis auriculariae</name>
    <dbReference type="NCBI Taxonomy" id="2777116"/>
    <lineage>
        <taxon>Eukaryota</taxon>
        <taxon>Metazoa</taxon>
        <taxon>Ecdysozoa</taxon>
        <taxon>Nematoda</taxon>
        <taxon>Chromadorea</taxon>
        <taxon>Rhabditida</taxon>
        <taxon>Rhabditina</taxon>
        <taxon>Rhabditomorpha</taxon>
        <taxon>Rhabditoidea</taxon>
        <taxon>Rhabditidae</taxon>
        <taxon>Peloderinae</taxon>
        <taxon>Caenorhabditis</taxon>
    </lineage>
</organism>
<feature type="transmembrane region" description="Helical" evidence="5">
    <location>
        <begin position="94"/>
        <end position="112"/>
    </location>
</feature>
<dbReference type="Proteomes" id="UP000835052">
    <property type="component" value="Unassembled WGS sequence"/>
</dbReference>
<comment type="subcellular location">
    <subcellularLocation>
        <location evidence="1">Membrane</location>
    </subcellularLocation>
</comment>
<dbReference type="AlphaFoldDB" id="A0A8S1H8V5"/>
<feature type="transmembrane region" description="Helical" evidence="5">
    <location>
        <begin position="329"/>
        <end position="351"/>
    </location>
</feature>
<gene>
    <name evidence="7" type="ORF">CAUJ_LOCUS5479</name>
</gene>
<feature type="transmembrane region" description="Helical" evidence="5">
    <location>
        <begin position="156"/>
        <end position="179"/>
    </location>
</feature>
<evidence type="ECO:0000313" key="8">
    <source>
        <dbReference type="Proteomes" id="UP000835052"/>
    </source>
</evidence>
<dbReference type="PROSITE" id="PS50262">
    <property type="entry name" value="G_PROTEIN_RECEP_F1_2"/>
    <property type="match status" value="1"/>
</dbReference>
<keyword evidence="3 5" id="KW-1133">Transmembrane helix</keyword>
<accession>A0A8S1H8V5</accession>
<proteinExistence type="predicted"/>
<evidence type="ECO:0000256" key="2">
    <source>
        <dbReference type="ARBA" id="ARBA00022692"/>
    </source>
</evidence>
<keyword evidence="4 5" id="KW-0472">Membrane</keyword>
<evidence type="ECO:0000313" key="7">
    <source>
        <dbReference type="EMBL" id="CAD6189560.1"/>
    </source>
</evidence>
<evidence type="ECO:0000256" key="1">
    <source>
        <dbReference type="ARBA" id="ARBA00004370"/>
    </source>
</evidence>
<keyword evidence="8" id="KW-1185">Reference proteome</keyword>
<feature type="domain" description="G-protein coupled receptors family 1 profile" evidence="6">
    <location>
        <begin position="43"/>
        <end position="352"/>
    </location>
</feature>
<dbReference type="Gene3D" id="1.20.1070.10">
    <property type="entry name" value="Rhodopsin 7-helix transmembrane proteins"/>
    <property type="match status" value="1"/>
</dbReference>
<protein>
    <recommendedName>
        <fullName evidence="6">G-protein coupled receptors family 1 profile domain-containing protein</fullName>
    </recommendedName>
</protein>
<keyword evidence="2 5" id="KW-0812">Transmembrane</keyword>
<dbReference type="GO" id="GO:0016020">
    <property type="term" value="C:membrane"/>
    <property type="evidence" value="ECO:0007669"/>
    <property type="project" value="UniProtKB-SubCell"/>
</dbReference>
<dbReference type="SUPFAM" id="SSF81321">
    <property type="entry name" value="Family A G protein-coupled receptor-like"/>
    <property type="match status" value="1"/>
</dbReference>
<feature type="transmembrane region" description="Helical" evidence="5">
    <location>
        <begin position="210"/>
        <end position="233"/>
    </location>
</feature>
<dbReference type="OrthoDB" id="5790572at2759"/>
<evidence type="ECO:0000256" key="5">
    <source>
        <dbReference type="SAM" id="Phobius"/>
    </source>
</evidence>
<evidence type="ECO:0000256" key="4">
    <source>
        <dbReference type="ARBA" id="ARBA00023136"/>
    </source>
</evidence>
<evidence type="ECO:0000256" key="3">
    <source>
        <dbReference type="ARBA" id="ARBA00022989"/>
    </source>
</evidence>
<feature type="transmembrane region" description="Helical" evidence="5">
    <location>
        <begin position="285"/>
        <end position="309"/>
    </location>
</feature>
<feature type="transmembrane region" description="Helical" evidence="5">
    <location>
        <begin position="63"/>
        <end position="82"/>
    </location>
</feature>
<name>A0A8S1H8V5_9PELO</name>
<dbReference type="EMBL" id="CAJGYM010000011">
    <property type="protein sequence ID" value="CAD6189560.1"/>
    <property type="molecule type" value="Genomic_DNA"/>
</dbReference>
<comment type="caution">
    <text evidence="7">The sequence shown here is derived from an EMBL/GenBank/DDBJ whole genome shotgun (WGS) entry which is preliminary data.</text>
</comment>
<dbReference type="PANTHER" id="PTHR46709:SF14">
    <property type="entry name" value="G-PROTEIN COUPLED RECEPTORS FAMILY 1 PROFILE DOMAIN-CONTAINING PROTEIN"/>
    <property type="match status" value="1"/>
</dbReference>
<feature type="transmembrane region" description="Helical" evidence="5">
    <location>
        <begin position="27"/>
        <end position="51"/>
    </location>
</feature>
<sequence>MLQDNETSIFLIQDDCAPYETYTPIRFVLISIATVIACLGTVANVLLAYLFCSKKSSTTPATLYPTILAFLDVAICFEYILLFGVDAIVSFLRVEGLFTLYYIYIIPAYVASRITQLAIPYMLIFATLERLYWSSSETMRNKKTLKAFHSTQGRHITVTCSFLACCLLRVPTAFAMMVADYPDCPDFFRTMTTMPRDWVHHSTAYNVFDLHVMTIAQTIVPFFLLVGLNVVIVHKMLVDSAQKEAESVSCFSDERMLTPISHKSSTNIGISLPPLKSMSASVRSAVFTMAAIVASYLISNILHLILTFLERAKHPVLQSVEDPLLSSTFHTFFSDLVSFVYMFTSAIRILIYYGCNPRIRDDLNDFFASRKSAVYL</sequence>